<dbReference type="FunFam" id="1.10.287.1060:FF:000014">
    <property type="entry name" value="conserved oligomeric Golgi complex subunit 4"/>
    <property type="match status" value="1"/>
</dbReference>
<dbReference type="OrthoDB" id="47059at2759"/>
<keyword evidence="8" id="KW-0333">Golgi apparatus</keyword>
<gene>
    <name evidence="13" type="ORF">LSTR_LSTR006811</name>
</gene>
<proteinExistence type="inferred from homology"/>
<evidence type="ECO:0000256" key="10">
    <source>
        <dbReference type="ARBA" id="ARBA00031340"/>
    </source>
</evidence>
<dbReference type="Pfam" id="PF08318">
    <property type="entry name" value="COG4_m"/>
    <property type="match status" value="1"/>
</dbReference>
<evidence type="ECO:0000256" key="3">
    <source>
        <dbReference type="ARBA" id="ARBA00009215"/>
    </source>
</evidence>
<comment type="subcellular location">
    <subcellularLocation>
        <location evidence="2">Golgi apparatus membrane</location>
        <topology evidence="2">Peripheral membrane protein</topology>
        <orientation evidence="2">Cytoplasmic side</orientation>
    </subcellularLocation>
</comment>
<evidence type="ECO:0000313" key="13">
    <source>
        <dbReference type="EMBL" id="RZF44261.1"/>
    </source>
</evidence>
<evidence type="ECO:0000256" key="5">
    <source>
        <dbReference type="ARBA" id="ARBA00020975"/>
    </source>
</evidence>
<dbReference type="GO" id="GO:0015031">
    <property type="term" value="P:protein transport"/>
    <property type="evidence" value="ECO:0007669"/>
    <property type="project" value="UniProtKB-KW"/>
</dbReference>
<comment type="function">
    <text evidence="1">Required for normal Golgi function.</text>
</comment>
<dbReference type="InterPro" id="IPR048680">
    <property type="entry name" value="COG4_N"/>
</dbReference>
<dbReference type="Pfam" id="PF20662">
    <property type="entry name" value="COG4_C"/>
    <property type="match status" value="1"/>
</dbReference>
<evidence type="ECO:0000256" key="11">
    <source>
        <dbReference type="SAM" id="Coils"/>
    </source>
</evidence>
<protein>
    <recommendedName>
        <fullName evidence="5">Conserved oligomeric Golgi complex subunit 4</fullName>
    </recommendedName>
    <alternativeName>
        <fullName evidence="10">Component of oligomeric Golgi complex 4</fullName>
    </alternativeName>
</protein>
<feature type="domain" description="COG4 transport protein middle alpha-helical bundle" evidence="12">
    <location>
        <begin position="164"/>
        <end position="479"/>
    </location>
</feature>
<dbReference type="Pfam" id="PF20663">
    <property type="entry name" value="COG4_N"/>
    <property type="match status" value="1"/>
</dbReference>
<dbReference type="STRING" id="195883.A0A482XFW5"/>
<evidence type="ECO:0000256" key="8">
    <source>
        <dbReference type="ARBA" id="ARBA00023034"/>
    </source>
</evidence>
<dbReference type="FunCoup" id="A0A482XFW5">
    <property type="interactions" value="1846"/>
</dbReference>
<keyword evidence="7" id="KW-0653">Protein transport</keyword>
<reference evidence="13 14" key="1">
    <citation type="journal article" date="2017" name="Gigascience">
        <title>Genome sequence of the small brown planthopper, Laodelphax striatellus.</title>
        <authorList>
            <person name="Zhu J."/>
            <person name="Jiang F."/>
            <person name="Wang X."/>
            <person name="Yang P."/>
            <person name="Bao Y."/>
            <person name="Zhao W."/>
            <person name="Wang W."/>
            <person name="Lu H."/>
            <person name="Wang Q."/>
            <person name="Cui N."/>
            <person name="Li J."/>
            <person name="Chen X."/>
            <person name="Luo L."/>
            <person name="Yu J."/>
            <person name="Kang L."/>
            <person name="Cui F."/>
        </authorList>
    </citation>
    <scope>NUCLEOTIDE SEQUENCE [LARGE SCALE GENOMIC DNA]</scope>
    <source>
        <strain evidence="13">Lst14</strain>
    </source>
</reference>
<dbReference type="SMR" id="A0A482XFW5"/>
<dbReference type="Proteomes" id="UP000291343">
    <property type="component" value="Unassembled WGS sequence"/>
</dbReference>
<keyword evidence="14" id="KW-1185">Reference proteome</keyword>
<evidence type="ECO:0000256" key="7">
    <source>
        <dbReference type="ARBA" id="ARBA00022927"/>
    </source>
</evidence>
<feature type="coiled-coil region" evidence="11">
    <location>
        <begin position="20"/>
        <end position="47"/>
    </location>
</feature>
<dbReference type="SMART" id="SM00762">
    <property type="entry name" value="Cog4"/>
    <property type="match status" value="1"/>
</dbReference>
<sequence>MLESIDLSAPDVEEKINQSLGLLNEKEEELDKQLEALSARKSYLETKIRGITKALPNLQIVHSDSEQLAEMISFTCTLAENVSAKVRQLDVARSRVSECQQRVHDLLDLQLCSDGVQTALSSDDYEKAAAHIHRFLTMDQSVLEQTADDVQQDCSAVTNSLTLLQEAAGQLRDIVTIKFTEAVKKSDAASVERFFKIFPLISMHDYGLEKYSAYLAAKLDEASAKSMKTSLETPSNDKRACVVFADLLTVLFETIARLFEVHQPLIETYYGPGRLLKVSSTLQQECDKQSKLILNEFNKQRSMDRKIALINEVERLGTSSSSSALNSNRLDPKDIDLLLSEISIMHSRYQLYVRFLQRRISNDLEVGIKDTASRAVHLSEMDALIQNSDLCRRMQTLLGHYLLLERYYMENSVIKAVAIDTIDKASQTSSMVDDVFFIVRKCIRRAGTSGSIDGVCAVINNACGALETEMCSALRNQLKLGFPSGYLDLTQAYNVMLQGRLQTSDSEQARNTFLVYLNNADVSSECVTTLCRSLCQELPCATSNDRAKLDSCVAGLSSVTAALGAITDYGLQQLRVSAVKPRIGPWLDTFLTLSHNLTQEEFSNYEANEPFVRSLIANLNMLLLEFENVLTNSNYDALIAILVSEVTTQMEKVIMKSEFNRLGGLALDKEVRSLVTYLSNATSWSVRDKFARLTQIATVLNLERVSEISDYWGQDSASIPWRLTPGEVRQIMTLRTDFRSEEIRRLKF</sequence>
<dbReference type="AlphaFoldDB" id="A0A482XFW5"/>
<keyword evidence="6" id="KW-0813">Transport</keyword>
<evidence type="ECO:0000256" key="6">
    <source>
        <dbReference type="ARBA" id="ARBA00022448"/>
    </source>
</evidence>
<evidence type="ECO:0000259" key="12">
    <source>
        <dbReference type="SMART" id="SM00762"/>
    </source>
</evidence>
<keyword evidence="11" id="KW-0175">Coiled coil</keyword>
<dbReference type="InterPro" id="IPR048682">
    <property type="entry name" value="COG4"/>
</dbReference>
<dbReference type="GO" id="GO:0006890">
    <property type="term" value="P:retrograde vesicle-mediated transport, Golgi to endoplasmic reticulum"/>
    <property type="evidence" value="ECO:0007669"/>
    <property type="project" value="TreeGrafter"/>
</dbReference>
<evidence type="ECO:0000256" key="9">
    <source>
        <dbReference type="ARBA" id="ARBA00023136"/>
    </source>
</evidence>
<dbReference type="FunFam" id="1.20.58.1970:FF:000002">
    <property type="entry name" value="Oligomeric Golgi complex subunit"/>
    <property type="match status" value="1"/>
</dbReference>
<dbReference type="Gene3D" id="1.10.287.1060">
    <property type="entry name" value="ESAT-6-like"/>
    <property type="match status" value="1"/>
</dbReference>
<name>A0A482XFW5_LAOST</name>
<dbReference type="PANTHER" id="PTHR24016:SF0">
    <property type="entry name" value="CONSERVED OLIGOMERIC GOLGI COMPLEX SUBUNIT 4"/>
    <property type="match status" value="1"/>
</dbReference>
<dbReference type="GO" id="GO:0000139">
    <property type="term" value="C:Golgi membrane"/>
    <property type="evidence" value="ECO:0007669"/>
    <property type="project" value="UniProtKB-SubCell"/>
</dbReference>
<accession>A0A482XFW5</accession>
<evidence type="ECO:0000256" key="2">
    <source>
        <dbReference type="ARBA" id="ARBA00004255"/>
    </source>
</evidence>
<evidence type="ECO:0000313" key="14">
    <source>
        <dbReference type="Proteomes" id="UP000291343"/>
    </source>
</evidence>
<comment type="subunit">
    <text evidence="4">Component of the conserved oligomeric Golgi complex which is composed of eight different subunits and is required for normal Golgi morphology and localization.</text>
</comment>
<dbReference type="Gene3D" id="1.20.58.1970">
    <property type="match status" value="1"/>
</dbReference>
<dbReference type="EMBL" id="QKKF02011155">
    <property type="protein sequence ID" value="RZF44261.1"/>
    <property type="molecule type" value="Genomic_DNA"/>
</dbReference>
<organism evidence="13 14">
    <name type="scientific">Laodelphax striatellus</name>
    <name type="common">Small brown planthopper</name>
    <name type="synonym">Delphax striatella</name>
    <dbReference type="NCBI Taxonomy" id="195883"/>
    <lineage>
        <taxon>Eukaryota</taxon>
        <taxon>Metazoa</taxon>
        <taxon>Ecdysozoa</taxon>
        <taxon>Arthropoda</taxon>
        <taxon>Hexapoda</taxon>
        <taxon>Insecta</taxon>
        <taxon>Pterygota</taxon>
        <taxon>Neoptera</taxon>
        <taxon>Paraneoptera</taxon>
        <taxon>Hemiptera</taxon>
        <taxon>Auchenorrhyncha</taxon>
        <taxon>Fulgoroidea</taxon>
        <taxon>Delphacidae</taxon>
        <taxon>Criomorphinae</taxon>
        <taxon>Laodelphax</taxon>
    </lineage>
</organism>
<comment type="similarity">
    <text evidence="3">Belongs to the COG4 family.</text>
</comment>
<dbReference type="InterPro" id="IPR048684">
    <property type="entry name" value="COG4_C"/>
</dbReference>
<dbReference type="InterPro" id="IPR013167">
    <property type="entry name" value="COG4_M"/>
</dbReference>
<keyword evidence="9" id="KW-0472">Membrane</keyword>
<dbReference type="InParanoid" id="A0A482XFW5"/>
<comment type="caution">
    <text evidence="13">The sequence shown here is derived from an EMBL/GenBank/DDBJ whole genome shotgun (WGS) entry which is preliminary data.</text>
</comment>
<dbReference type="GO" id="GO:0017119">
    <property type="term" value="C:Golgi transport complex"/>
    <property type="evidence" value="ECO:0007669"/>
    <property type="project" value="TreeGrafter"/>
</dbReference>
<dbReference type="GO" id="GO:0007030">
    <property type="term" value="P:Golgi organization"/>
    <property type="evidence" value="ECO:0007669"/>
    <property type="project" value="TreeGrafter"/>
</dbReference>
<evidence type="ECO:0000256" key="1">
    <source>
        <dbReference type="ARBA" id="ARBA00003627"/>
    </source>
</evidence>
<evidence type="ECO:0000256" key="4">
    <source>
        <dbReference type="ARBA" id="ARBA00011166"/>
    </source>
</evidence>
<dbReference type="PANTHER" id="PTHR24016">
    <property type="entry name" value="CONSERVED OLIGOMERIC GOLGI COMPLEX SUBUNIT 4"/>
    <property type="match status" value="1"/>
</dbReference>